<dbReference type="PROSITE" id="PS00893">
    <property type="entry name" value="NUDIX_BOX"/>
    <property type="match status" value="1"/>
</dbReference>
<dbReference type="Gene3D" id="3.90.79.10">
    <property type="entry name" value="Nucleoside Triphosphate Pyrophosphohydrolase"/>
    <property type="match status" value="1"/>
</dbReference>
<dbReference type="AlphaFoldDB" id="A0A9Q8T223"/>
<dbReference type="FunFam" id="3.90.79.10:FF:000060">
    <property type="entry name" value="Nudix hydrolase 1"/>
    <property type="match status" value="1"/>
</dbReference>
<protein>
    <recommendedName>
        <fullName evidence="3">Nudix hydrolase domain-containing protein</fullName>
    </recommendedName>
</protein>
<evidence type="ECO:0000256" key="1">
    <source>
        <dbReference type="ARBA" id="ARBA00022801"/>
    </source>
</evidence>
<evidence type="ECO:0000313" key="4">
    <source>
        <dbReference type="EMBL" id="UQC87733.1"/>
    </source>
</evidence>
<dbReference type="GO" id="GO:0035539">
    <property type="term" value="F:8-oxo-7,8-dihydrodeoxyguanosine triphosphate pyrophosphatase activity"/>
    <property type="evidence" value="ECO:0007669"/>
    <property type="project" value="TreeGrafter"/>
</dbReference>
<dbReference type="GO" id="GO:0006203">
    <property type="term" value="P:dGTP catabolic process"/>
    <property type="evidence" value="ECO:0007669"/>
    <property type="project" value="TreeGrafter"/>
</dbReference>
<evidence type="ECO:0000256" key="2">
    <source>
        <dbReference type="SAM" id="MobiDB-lite"/>
    </source>
</evidence>
<reference evidence="4" key="1">
    <citation type="journal article" date="2021" name="Mol. Plant Microbe Interact.">
        <title>Complete Genome Sequence of the Plant-Pathogenic Fungus Colletotrichum lupini.</title>
        <authorList>
            <person name="Baroncelli R."/>
            <person name="Pensec F."/>
            <person name="Da Lio D."/>
            <person name="Boufleur T."/>
            <person name="Vicente I."/>
            <person name="Sarrocco S."/>
            <person name="Picot A."/>
            <person name="Baraldi E."/>
            <person name="Sukno S."/>
            <person name="Thon M."/>
            <person name="Le Floch G."/>
        </authorList>
    </citation>
    <scope>NUCLEOTIDE SEQUENCE</scope>
    <source>
        <strain evidence="4">IMI 504893</strain>
    </source>
</reference>
<dbReference type="InterPro" id="IPR020084">
    <property type="entry name" value="NUDIX_hydrolase_CS"/>
</dbReference>
<dbReference type="InterPro" id="IPR000086">
    <property type="entry name" value="NUDIX_hydrolase_dom"/>
</dbReference>
<evidence type="ECO:0000259" key="3">
    <source>
        <dbReference type="PROSITE" id="PS51462"/>
    </source>
</evidence>
<keyword evidence="5" id="KW-1185">Reference proteome</keyword>
<dbReference type="SUPFAM" id="SSF55811">
    <property type="entry name" value="Nudix"/>
    <property type="match status" value="1"/>
</dbReference>
<dbReference type="GeneID" id="73347205"/>
<dbReference type="Pfam" id="PF00293">
    <property type="entry name" value="NUDIX"/>
    <property type="match status" value="1"/>
</dbReference>
<proteinExistence type="predicted"/>
<feature type="domain" description="Nudix hydrolase" evidence="3">
    <location>
        <begin position="25"/>
        <end position="155"/>
    </location>
</feature>
<gene>
    <name evidence="4" type="ORF">CLUP02_13252</name>
</gene>
<dbReference type="PANTHER" id="PTHR16099">
    <property type="entry name" value="8-OXO-DGTP DIPHOSPHATES NUDT15"/>
    <property type="match status" value="1"/>
</dbReference>
<accession>A0A9Q8T223</accession>
<dbReference type="EMBL" id="CP019479">
    <property type="protein sequence ID" value="UQC87733.1"/>
    <property type="molecule type" value="Genomic_DNA"/>
</dbReference>
<dbReference type="KEGG" id="clup:CLUP02_13252"/>
<feature type="compositionally biased region" description="Acidic residues" evidence="2">
    <location>
        <begin position="200"/>
        <end position="209"/>
    </location>
</feature>
<sequence length="209" mass="23653">MNELWKGRRVNMAAPTPEENPNFVHTRSGVSAIIERNGMVIVGKRLGSHGAGKLQMPGGHIEKNEHPFKCAVRETFEETGLVVKAIKKGPWTSDEFEKEGKHYITIFVWCKMEDETAEPERKEKNKCEGWVWKSAQELRNDINQGKGFKPLENLLAEDDVENGVFEQLEKRAEAHEKSVKLATKAKLAEQTQVDEHATDVEEDTAQQSV</sequence>
<dbReference type="GO" id="GO:0005829">
    <property type="term" value="C:cytosol"/>
    <property type="evidence" value="ECO:0007669"/>
    <property type="project" value="TreeGrafter"/>
</dbReference>
<evidence type="ECO:0000313" key="5">
    <source>
        <dbReference type="Proteomes" id="UP000830671"/>
    </source>
</evidence>
<name>A0A9Q8T223_9PEZI</name>
<dbReference type="InterPro" id="IPR015797">
    <property type="entry name" value="NUDIX_hydrolase-like_dom_sf"/>
</dbReference>
<dbReference type="RefSeq" id="XP_049149341.1">
    <property type="nucleotide sequence ID" value="XM_049292195.1"/>
</dbReference>
<keyword evidence="1" id="KW-0378">Hydrolase</keyword>
<dbReference type="PANTHER" id="PTHR16099:SF5">
    <property type="entry name" value="NUCLEOTIDE TRIPHOSPHATE DIPHOSPHATASE NUDT15"/>
    <property type="match status" value="1"/>
</dbReference>
<dbReference type="Proteomes" id="UP000830671">
    <property type="component" value="Chromosome 7"/>
</dbReference>
<dbReference type="PROSITE" id="PS51462">
    <property type="entry name" value="NUDIX"/>
    <property type="match status" value="1"/>
</dbReference>
<dbReference type="CDD" id="cd04678">
    <property type="entry name" value="NUDIX_MTH2_Nudt15"/>
    <property type="match status" value="1"/>
</dbReference>
<organism evidence="4 5">
    <name type="scientific">Colletotrichum lupini</name>
    <dbReference type="NCBI Taxonomy" id="145971"/>
    <lineage>
        <taxon>Eukaryota</taxon>
        <taxon>Fungi</taxon>
        <taxon>Dikarya</taxon>
        <taxon>Ascomycota</taxon>
        <taxon>Pezizomycotina</taxon>
        <taxon>Sordariomycetes</taxon>
        <taxon>Hypocreomycetidae</taxon>
        <taxon>Glomerellales</taxon>
        <taxon>Glomerellaceae</taxon>
        <taxon>Colletotrichum</taxon>
        <taxon>Colletotrichum acutatum species complex</taxon>
    </lineage>
</organism>
<feature type="region of interest" description="Disordered" evidence="2">
    <location>
        <begin position="185"/>
        <end position="209"/>
    </location>
</feature>